<gene>
    <name evidence="2" type="ordered locus">Pyrfu_0052</name>
</gene>
<name>G0EE08_PYRF1</name>
<dbReference type="RefSeq" id="WP_014025601.1">
    <property type="nucleotide sequence ID" value="NC_015931.1"/>
</dbReference>
<evidence type="ECO:0000313" key="2">
    <source>
        <dbReference type="EMBL" id="AEM37924.1"/>
    </source>
</evidence>
<dbReference type="GeneID" id="11139677"/>
<dbReference type="Gene3D" id="2.40.320.10">
    <property type="entry name" value="Hypothetical Protein Pfu-838710-001"/>
    <property type="match status" value="1"/>
</dbReference>
<sequence>MREVEAKLVLGDCIMLAAIEERVKRMGGVYEGEYIEEDVYFQHPCRDFAKTDEALRVRVVKERVELTYKGPKEGGVYKARREITVQVDSASNVRALLEALGFKPVAVIRKKRRYYRLGRVKVTLDEVEGLGCFAEIEAIDGGEEAVGEAIRLLGLEEVPTTTKSYLELLLEREGLSRR</sequence>
<proteinExistence type="predicted"/>
<dbReference type="InterPro" id="IPR008173">
    <property type="entry name" value="Adenylyl_cyclase_CyaB"/>
</dbReference>
<reference evidence="2 3" key="1">
    <citation type="journal article" date="2011" name="Stand. Genomic Sci.">
        <title>Complete genome sequence of the hyperthermophilic chemolithoautotroph Pyrolobus fumarii type strain (1A).</title>
        <authorList>
            <person name="Anderson I."/>
            <person name="Goker M."/>
            <person name="Nolan M."/>
            <person name="Lucas S."/>
            <person name="Hammon N."/>
            <person name="Deshpande S."/>
            <person name="Cheng J.F."/>
            <person name="Tapia R."/>
            <person name="Han C."/>
            <person name="Goodwin L."/>
            <person name="Pitluck S."/>
            <person name="Huntemann M."/>
            <person name="Liolios K."/>
            <person name="Ivanova N."/>
            <person name="Pagani I."/>
            <person name="Mavromatis K."/>
            <person name="Ovchinikova G."/>
            <person name="Pati A."/>
            <person name="Chen A."/>
            <person name="Palaniappan K."/>
            <person name="Land M."/>
            <person name="Hauser L."/>
            <person name="Brambilla E.M."/>
            <person name="Huber H."/>
            <person name="Yasawong M."/>
            <person name="Rohde M."/>
            <person name="Spring S."/>
            <person name="Abt B."/>
            <person name="Sikorski J."/>
            <person name="Wirth R."/>
            <person name="Detter J.C."/>
            <person name="Woyke T."/>
            <person name="Bristow J."/>
            <person name="Eisen J.A."/>
            <person name="Markowitz V."/>
            <person name="Hugenholtz P."/>
            <person name="Kyrpides N.C."/>
            <person name="Klenk H.P."/>
            <person name="Lapidus A."/>
        </authorList>
    </citation>
    <scope>NUCLEOTIDE SEQUENCE [LARGE SCALE GENOMIC DNA]</scope>
    <source>
        <strain evidence="3">DSM 11204 / 1A</strain>
    </source>
</reference>
<keyword evidence="3" id="KW-1185">Reference proteome</keyword>
<dbReference type="PROSITE" id="PS51707">
    <property type="entry name" value="CYTH"/>
    <property type="match status" value="1"/>
</dbReference>
<dbReference type="Proteomes" id="UP000001037">
    <property type="component" value="Chromosome"/>
</dbReference>
<organism evidence="2 3">
    <name type="scientific">Pyrolobus fumarii (strain DSM 11204 / 1A)</name>
    <dbReference type="NCBI Taxonomy" id="694429"/>
    <lineage>
        <taxon>Archaea</taxon>
        <taxon>Thermoproteota</taxon>
        <taxon>Thermoprotei</taxon>
        <taxon>Desulfurococcales</taxon>
        <taxon>Pyrodictiaceae</taxon>
        <taxon>Pyrolobus</taxon>
    </lineage>
</organism>
<dbReference type="PANTHER" id="PTHR21028:SF2">
    <property type="entry name" value="CYTH DOMAIN-CONTAINING PROTEIN"/>
    <property type="match status" value="1"/>
</dbReference>
<dbReference type="InterPro" id="IPR023577">
    <property type="entry name" value="CYTH_domain"/>
</dbReference>
<dbReference type="NCBIfam" id="TIGR00318">
    <property type="entry name" value="cyaB"/>
    <property type="match status" value="1"/>
</dbReference>
<dbReference type="SMART" id="SM01118">
    <property type="entry name" value="CYTH"/>
    <property type="match status" value="1"/>
</dbReference>
<dbReference type="Pfam" id="PF01928">
    <property type="entry name" value="CYTH"/>
    <property type="match status" value="1"/>
</dbReference>
<dbReference type="eggNOG" id="arCOG01723">
    <property type="taxonomic scope" value="Archaea"/>
</dbReference>
<dbReference type="CDD" id="cd07890">
    <property type="entry name" value="CYTH-like_AC_IV-like"/>
    <property type="match status" value="1"/>
</dbReference>
<evidence type="ECO:0000313" key="3">
    <source>
        <dbReference type="Proteomes" id="UP000001037"/>
    </source>
</evidence>
<dbReference type="KEGG" id="pfm:Pyrfu_0052"/>
<dbReference type="EMBL" id="CP002838">
    <property type="protein sequence ID" value="AEM37924.1"/>
    <property type="molecule type" value="Genomic_DNA"/>
</dbReference>
<dbReference type="AlphaFoldDB" id="G0EE08"/>
<dbReference type="SUPFAM" id="SSF55154">
    <property type="entry name" value="CYTH-like phosphatases"/>
    <property type="match status" value="1"/>
</dbReference>
<dbReference type="InParanoid" id="G0EE08"/>
<evidence type="ECO:0000259" key="1">
    <source>
        <dbReference type="PROSITE" id="PS51707"/>
    </source>
</evidence>
<protein>
    <submittedName>
        <fullName evidence="2">Adenylyl cyclase CyaB</fullName>
    </submittedName>
</protein>
<dbReference type="PANTHER" id="PTHR21028">
    <property type="entry name" value="SI:CH211-156B7.4"/>
    <property type="match status" value="1"/>
</dbReference>
<dbReference type="HOGENOM" id="CLU_105244_2_0_2"/>
<accession>G0EE08</accession>
<dbReference type="InterPro" id="IPR033469">
    <property type="entry name" value="CYTH-like_dom_sf"/>
</dbReference>
<dbReference type="STRING" id="694429.Pyrfu_0052"/>
<feature type="domain" description="CYTH" evidence="1">
    <location>
        <begin position="1"/>
        <end position="171"/>
    </location>
</feature>